<dbReference type="Gene3D" id="1.10.443.10">
    <property type="entry name" value="Intergrase catalytic core"/>
    <property type="match status" value="1"/>
</dbReference>
<evidence type="ECO:0000256" key="1">
    <source>
        <dbReference type="ARBA" id="ARBA00023125"/>
    </source>
</evidence>
<reference evidence="4" key="1">
    <citation type="submission" date="2019-08" db="EMBL/GenBank/DDBJ databases">
        <authorList>
            <person name="Kucharzyk K."/>
            <person name="Murdoch R.W."/>
            <person name="Higgins S."/>
            <person name="Loffler F."/>
        </authorList>
    </citation>
    <scope>NUCLEOTIDE SEQUENCE</scope>
</reference>
<dbReference type="GO" id="GO:0006310">
    <property type="term" value="P:DNA recombination"/>
    <property type="evidence" value="ECO:0007669"/>
    <property type="project" value="UniProtKB-KW"/>
</dbReference>
<dbReference type="PANTHER" id="PTHR30349:SF41">
    <property type="entry name" value="INTEGRASE_RECOMBINASE PROTEIN MJ0367-RELATED"/>
    <property type="match status" value="1"/>
</dbReference>
<dbReference type="AlphaFoldDB" id="A0A645IDP4"/>
<gene>
    <name evidence="4" type="primary">xerC_245</name>
    <name evidence="4" type="ORF">SDC9_196987</name>
</gene>
<dbReference type="InterPro" id="IPR011010">
    <property type="entry name" value="DNA_brk_join_enz"/>
</dbReference>
<dbReference type="PANTHER" id="PTHR30349">
    <property type="entry name" value="PHAGE INTEGRASE-RELATED"/>
    <property type="match status" value="1"/>
</dbReference>
<proteinExistence type="predicted"/>
<name>A0A645IDP4_9ZZZZ</name>
<evidence type="ECO:0000256" key="2">
    <source>
        <dbReference type="ARBA" id="ARBA00023172"/>
    </source>
</evidence>
<organism evidence="4">
    <name type="scientific">bioreactor metagenome</name>
    <dbReference type="NCBI Taxonomy" id="1076179"/>
    <lineage>
        <taxon>unclassified sequences</taxon>
        <taxon>metagenomes</taxon>
        <taxon>ecological metagenomes</taxon>
    </lineage>
</organism>
<accession>A0A645IDP4</accession>
<dbReference type="InterPro" id="IPR050090">
    <property type="entry name" value="Tyrosine_recombinase_XerCD"/>
</dbReference>
<feature type="domain" description="Tyr recombinase" evidence="3">
    <location>
        <begin position="1"/>
        <end position="160"/>
    </location>
</feature>
<comment type="caution">
    <text evidence="4">The sequence shown here is derived from an EMBL/GenBank/DDBJ whole genome shotgun (WGS) entry which is preliminary data.</text>
</comment>
<dbReference type="GO" id="GO:0003677">
    <property type="term" value="F:DNA binding"/>
    <property type="evidence" value="ECO:0007669"/>
    <property type="project" value="UniProtKB-KW"/>
</dbReference>
<dbReference type="Pfam" id="PF00589">
    <property type="entry name" value="Phage_integrase"/>
    <property type="match status" value="1"/>
</dbReference>
<dbReference type="GO" id="GO:0015074">
    <property type="term" value="P:DNA integration"/>
    <property type="evidence" value="ECO:0007669"/>
    <property type="project" value="InterPro"/>
</dbReference>
<keyword evidence="1" id="KW-0238">DNA-binding</keyword>
<dbReference type="EMBL" id="VSSQ01112552">
    <property type="protein sequence ID" value="MPN49367.1"/>
    <property type="molecule type" value="Genomic_DNA"/>
</dbReference>
<protein>
    <submittedName>
        <fullName evidence="4">Tyrosine recombinase XerC</fullName>
    </submittedName>
</protein>
<sequence length="168" mass="19357">MTLATGLRISEVRGLQVSQVHPDYIQVHTAWEEKYGLKDPKCKSMRELPITPYIYEVLQEVIKTTGATEIVFFGARKSSPLSKSCIEKKLYRAIAMIGINEEDRVKRNIVFHSLRHTTNTILRSAGIADSKVRMITGHRQESMTERYTHFRLENYQEISSVQEMLIAK</sequence>
<dbReference type="InterPro" id="IPR013762">
    <property type="entry name" value="Integrase-like_cat_sf"/>
</dbReference>
<dbReference type="SUPFAM" id="SSF56349">
    <property type="entry name" value="DNA breaking-rejoining enzymes"/>
    <property type="match status" value="1"/>
</dbReference>
<evidence type="ECO:0000313" key="4">
    <source>
        <dbReference type="EMBL" id="MPN49367.1"/>
    </source>
</evidence>
<keyword evidence="2" id="KW-0233">DNA recombination</keyword>
<dbReference type="PROSITE" id="PS51898">
    <property type="entry name" value="TYR_RECOMBINASE"/>
    <property type="match status" value="1"/>
</dbReference>
<dbReference type="InterPro" id="IPR002104">
    <property type="entry name" value="Integrase_catalytic"/>
</dbReference>
<evidence type="ECO:0000259" key="3">
    <source>
        <dbReference type="PROSITE" id="PS51898"/>
    </source>
</evidence>